<dbReference type="KEGG" id="dho:Dia5BBH33_18880"/>
<dbReference type="Proteomes" id="UP000320585">
    <property type="component" value="Chromosome"/>
</dbReference>
<dbReference type="OrthoDB" id="9811611at2"/>
<evidence type="ECO:0000256" key="2">
    <source>
        <dbReference type="ARBA" id="ARBA00022747"/>
    </source>
</evidence>
<reference evidence="6" key="1">
    <citation type="submission" date="2019-05" db="EMBL/GenBank/DDBJ databases">
        <title>Complete genome sequencing of Dialister sp. strain 5BBH33.</title>
        <authorList>
            <person name="Sakamoto M."/>
            <person name="Murakami T."/>
            <person name="Mori H."/>
        </authorList>
    </citation>
    <scope>NUCLEOTIDE SEQUENCE [LARGE SCALE GENOMIC DNA]</scope>
    <source>
        <strain evidence="6">5BBH33</strain>
    </source>
</reference>
<dbReference type="AlphaFoldDB" id="A0A8D4UVX3"/>
<keyword evidence="2" id="KW-0680">Restriction system</keyword>
<keyword evidence="6" id="KW-1185">Reference proteome</keyword>
<evidence type="ECO:0000259" key="4">
    <source>
        <dbReference type="Pfam" id="PF01420"/>
    </source>
</evidence>
<dbReference type="Gene3D" id="3.90.220.20">
    <property type="entry name" value="DNA methylase specificity domains"/>
    <property type="match status" value="2"/>
</dbReference>
<dbReference type="InterPro" id="IPR052021">
    <property type="entry name" value="Type-I_RS_S_subunit"/>
</dbReference>
<dbReference type="PANTHER" id="PTHR30408:SF13">
    <property type="entry name" value="TYPE I RESTRICTION ENZYME HINDI SPECIFICITY SUBUNIT"/>
    <property type="match status" value="1"/>
</dbReference>
<dbReference type="RefSeq" id="WP_143332897.1">
    <property type="nucleotide sequence ID" value="NZ_AP019697.1"/>
</dbReference>
<name>A0A8D4UVX3_9FIRM</name>
<comment type="similarity">
    <text evidence="1">Belongs to the type-I restriction system S methylase family.</text>
</comment>
<dbReference type="Pfam" id="PF01420">
    <property type="entry name" value="Methylase_S"/>
    <property type="match status" value="2"/>
</dbReference>
<keyword evidence="5" id="KW-0540">Nuclease</keyword>
<dbReference type="REBASE" id="351038">
    <property type="entry name" value="S.DspBBH33ORF18890P"/>
</dbReference>
<dbReference type="InterPro" id="IPR044946">
    <property type="entry name" value="Restrct_endonuc_typeI_TRD_sf"/>
</dbReference>
<accession>A0A8D4UVX3</accession>
<keyword evidence="5" id="KW-0378">Hydrolase</keyword>
<evidence type="ECO:0000313" key="5">
    <source>
        <dbReference type="EMBL" id="BBK25953.1"/>
    </source>
</evidence>
<dbReference type="GeneID" id="92717099"/>
<evidence type="ECO:0000256" key="3">
    <source>
        <dbReference type="ARBA" id="ARBA00023125"/>
    </source>
</evidence>
<dbReference type="GO" id="GO:0003677">
    <property type="term" value="F:DNA binding"/>
    <property type="evidence" value="ECO:0007669"/>
    <property type="project" value="UniProtKB-KW"/>
</dbReference>
<protein>
    <submittedName>
        <fullName evidence="5">Restriction endonuclease subunit S</fullName>
    </submittedName>
</protein>
<keyword evidence="5" id="KW-0255">Endonuclease</keyword>
<feature type="domain" description="Type I restriction modification DNA specificity" evidence="4">
    <location>
        <begin position="3"/>
        <end position="180"/>
    </location>
</feature>
<gene>
    <name evidence="5" type="ORF">Dia5BBH33_18880</name>
</gene>
<dbReference type="PANTHER" id="PTHR30408">
    <property type="entry name" value="TYPE-1 RESTRICTION ENZYME ECOKI SPECIFICITY PROTEIN"/>
    <property type="match status" value="1"/>
</dbReference>
<dbReference type="EMBL" id="AP019697">
    <property type="protein sequence ID" value="BBK25953.1"/>
    <property type="molecule type" value="Genomic_DNA"/>
</dbReference>
<dbReference type="SUPFAM" id="SSF116734">
    <property type="entry name" value="DNA methylase specificity domain"/>
    <property type="match status" value="2"/>
</dbReference>
<sequence>MSKVVQLGDVADIITGPFGSQLHESDYKMEGIPVIMPQDIKDGKLNFEDVARISENDFQRLIRYSVQNGDIIFPRRGDIEKHAYIDSDEDFLCGTGCFRVRVKTTEINSKYLSYYLDNVHVRKWITNHAVGSNMPNLNTGILSEIPVMIPTYSVQIKIARLLSVIEAKIQNNVKINDNLEALAKLIYMNFFFNRTPNGLLSDIIHEYPKSQVQVNEAKCSNGRFPFFTSGNGILAWDSFFVDDRNCYINTGGNVGIRFYVGKAAYSTDTWCITAKYNLADYLYLLLKAIQHEIDIKYFTGTGLKHLQKPILKERPIYVPVEDEIILFNKLIQPYFDMISRNTCESQRLQDVRNSLLPLLINGQAVIGD</sequence>
<evidence type="ECO:0000256" key="1">
    <source>
        <dbReference type="ARBA" id="ARBA00010923"/>
    </source>
</evidence>
<evidence type="ECO:0000313" key="6">
    <source>
        <dbReference type="Proteomes" id="UP000320585"/>
    </source>
</evidence>
<organism evidence="5 6">
    <name type="scientific">Dialister hominis</name>
    <dbReference type="NCBI Taxonomy" id="2582419"/>
    <lineage>
        <taxon>Bacteria</taxon>
        <taxon>Bacillati</taxon>
        <taxon>Bacillota</taxon>
        <taxon>Negativicutes</taxon>
        <taxon>Veillonellales</taxon>
        <taxon>Veillonellaceae</taxon>
        <taxon>Dialister</taxon>
    </lineage>
</organism>
<proteinExistence type="inferred from homology"/>
<dbReference type="InterPro" id="IPR000055">
    <property type="entry name" value="Restrct_endonuc_typeI_TRD"/>
</dbReference>
<dbReference type="GO" id="GO:0004519">
    <property type="term" value="F:endonuclease activity"/>
    <property type="evidence" value="ECO:0007669"/>
    <property type="project" value="UniProtKB-KW"/>
</dbReference>
<feature type="domain" description="Type I restriction modification DNA specificity" evidence="4">
    <location>
        <begin position="214"/>
        <end position="342"/>
    </location>
</feature>
<keyword evidence="3" id="KW-0238">DNA-binding</keyword>
<dbReference type="GO" id="GO:0009307">
    <property type="term" value="P:DNA restriction-modification system"/>
    <property type="evidence" value="ECO:0007669"/>
    <property type="project" value="UniProtKB-KW"/>
</dbReference>